<dbReference type="InterPro" id="IPR036322">
    <property type="entry name" value="WD40_repeat_dom_sf"/>
</dbReference>
<feature type="repeat" description="WD" evidence="3">
    <location>
        <begin position="570"/>
        <end position="606"/>
    </location>
</feature>
<organism evidence="5 6">
    <name type="scientific">Papiliotrema laurentii</name>
    <name type="common">Cryptococcus laurentii</name>
    <dbReference type="NCBI Taxonomy" id="5418"/>
    <lineage>
        <taxon>Eukaryota</taxon>
        <taxon>Fungi</taxon>
        <taxon>Dikarya</taxon>
        <taxon>Basidiomycota</taxon>
        <taxon>Agaricomycotina</taxon>
        <taxon>Tremellomycetes</taxon>
        <taxon>Tremellales</taxon>
        <taxon>Rhynchogastremaceae</taxon>
        <taxon>Papiliotrema</taxon>
    </lineage>
</organism>
<name>A0AAD9FWL2_PAPLA</name>
<dbReference type="PROSITE" id="PS50082">
    <property type="entry name" value="WD_REPEATS_2"/>
    <property type="match status" value="6"/>
</dbReference>
<keyword evidence="6" id="KW-1185">Reference proteome</keyword>
<dbReference type="Pfam" id="PF00400">
    <property type="entry name" value="WD40"/>
    <property type="match status" value="6"/>
</dbReference>
<evidence type="ECO:0000313" key="5">
    <source>
        <dbReference type="EMBL" id="KAK1927558.1"/>
    </source>
</evidence>
<reference evidence="5" key="1">
    <citation type="submission" date="2023-02" db="EMBL/GenBank/DDBJ databases">
        <title>Identification and recombinant expression of a fungal hydrolase from Papiliotrema laurentii that hydrolyzes apple cutin and clears colloidal polyester polyurethane.</title>
        <authorList>
            <consortium name="DOE Joint Genome Institute"/>
            <person name="Roman V.A."/>
            <person name="Bojanowski C."/>
            <person name="Crable B.R."/>
            <person name="Wagner D.N."/>
            <person name="Hung C.S."/>
            <person name="Nadeau L.J."/>
            <person name="Schratz L."/>
            <person name="Haridas S."/>
            <person name="Pangilinan J."/>
            <person name="Lipzen A."/>
            <person name="Na H."/>
            <person name="Yan M."/>
            <person name="Ng V."/>
            <person name="Grigoriev I.V."/>
            <person name="Spatafora J.W."/>
            <person name="Barlow D."/>
            <person name="Biffinger J."/>
            <person name="Kelley-Loughnane N."/>
            <person name="Varaljay V.A."/>
            <person name="Crookes-Goodson W.J."/>
        </authorList>
    </citation>
    <scope>NUCLEOTIDE SEQUENCE</scope>
    <source>
        <strain evidence="5">5307AH</strain>
    </source>
</reference>
<evidence type="ECO:0000256" key="3">
    <source>
        <dbReference type="PROSITE-ProRule" id="PRU00221"/>
    </source>
</evidence>
<proteinExistence type="predicted"/>
<dbReference type="PROSITE" id="PS50294">
    <property type="entry name" value="WD_REPEATS_REGION"/>
    <property type="match status" value="4"/>
</dbReference>
<dbReference type="Proteomes" id="UP001182556">
    <property type="component" value="Unassembled WGS sequence"/>
</dbReference>
<dbReference type="SMART" id="SM00320">
    <property type="entry name" value="WD40"/>
    <property type="match status" value="9"/>
</dbReference>
<dbReference type="SUPFAM" id="SSF50960">
    <property type="entry name" value="TolB, C-terminal domain"/>
    <property type="match status" value="1"/>
</dbReference>
<accession>A0AAD9FWL2</accession>
<dbReference type="InterPro" id="IPR024977">
    <property type="entry name" value="Apc4-like_WD40_dom"/>
</dbReference>
<feature type="repeat" description="WD" evidence="3">
    <location>
        <begin position="483"/>
        <end position="524"/>
    </location>
</feature>
<dbReference type="AlphaFoldDB" id="A0AAD9FWL2"/>
<dbReference type="FunFam" id="2.130.10.10:FF:000102">
    <property type="entry name" value="Actin-interacting protein 1"/>
    <property type="match status" value="1"/>
</dbReference>
<dbReference type="PANTHER" id="PTHR19856:SF0">
    <property type="entry name" value="WD REPEAT-CONTAINING PROTEIN 1"/>
    <property type="match status" value="1"/>
</dbReference>
<feature type="repeat" description="WD" evidence="3">
    <location>
        <begin position="527"/>
        <end position="561"/>
    </location>
</feature>
<keyword evidence="2" id="KW-0677">Repeat</keyword>
<dbReference type="PANTHER" id="PTHR19856">
    <property type="entry name" value="WD-REPEATCONTAINING PROTEIN WDR1"/>
    <property type="match status" value="1"/>
</dbReference>
<dbReference type="Gene3D" id="2.130.10.10">
    <property type="entry name" value="YVTN repeat-like/Quinoprotein amine dehydrogenase"/>
    <property type="match status" value="2"/>
</dbReference>
<keyword evidence="1 3" id="KW-0853">WD repeat</keyword>
<dbReference type="GO" id="GO:0030864">
    <property type="term" value="C:cortical actin cytoskeleton"/>
    <property type="evidence" value="ECO:0007669"/>
    <property type="project" value="TreeGrafter"/>
</dbReference>
<evidence type="ECO:0000256" key="1">
    <source>
        <dbReference type="ARBA" id="ARBA00022574"/>
    </source>
</evidence>
<dbReference type="SUPFAM" id="SSF50978">
    <property type="entry name" value="WD40 repeat-like"/>
    <property type="match status" value="1"/>
</dbReference>
<dbReference type="InterPro" id="IPR001680">
    <property type="entry name" value="WD40_rpt"/>
</dbReference>
<comment type="caution">
    <text evidence="5">The sequence shown here is derived from an EMBL/GenBank/DDBJ whole genome shotgun (WGS) entry which is preliminary data.</text>
</comment>
<sequence length="606" mass="63283">MPYKAGPLYPCNPATERAVSTKLGVDPKGEKIIYTNGRAVIIRDLKHTALAQAYTQHTQTTTVARISPSGYYAASADVAGNVKVWDTTQLENQPKLDIRPLGGRINDLAWDGESKRIIVGGEGKDKFGAAFFMDSGSSCGEISGHAKPITALSVRHQRPFRAVSGSDDNSVILHTAVPFKYDKMISNHTRFVRDVAYSPNGEVFVSVGSDGKMFLYEGKDGVLKAEFERNGATSSLMAASWSNDSARIATAGADGVVTIWDAASQQAAQTYTVGSDIPSQQNGVVFANPNTVVSISLSGTLNLFDTRESNTAKWRTLHGPTKAITASVLGGDKEKTFYAGSFDGSVKAFDLGGAEEGLCHEVEGAGHTALVSAFTDGGNGKVWSAGWDDKVASIDGKAFASTSIAVKAQPRGVAATANAVYTASAAGLEIHPLSSGSASTQPGETSAVAAFSGPTDIVAFGKDSKKVVLASVSGGSVKVEAEFDDNKGEVLSLAFSPDGSLLAAGDAAGRIILIDVKSKTTIVSSKWTFHTGRVNALSFSPSGKRLASAGADEAIYVWEVEKTLKNTAIKNAHPGGVSGVAWKSGETDLISAGADGCVRTWIVEPI</sequence>
<dbReference type="GO" id="GO:0051015">
    <property type="term" value="F:actin filament binding"/>
    <property type="evidence" value="ECO:0007669"/>
    <property type="project" value="TreeGrafter"/>
</dbReference>
<dbReference type="InterPro" id="IPR019775">
    <property type="entry name" value="WD40_repeat_CS"/>
</dbReference>
<dbReference type="EMBL" id="JAODAN010000001">
    <property type="protein sequence ID" value="KAK1927558.1"/>
    <property type="molecule type" value="Genomic_DNA"/>
</dbReference>
<dbReference type="InterPro" id="IPR015943">
    <property type="entry name" value="WD40/YVTN_repeat-like_dom_sf"/>
</dbReference>
<evidence type="ECO:0000313" key="6">
    <source>
        <dbReference type="Proteomes" id="UP001182556"/>
    </source>
</evidence>
<feature type="repeat" description="WD" evidence="3">
    <location>
        <begin position="54"/>
        <end position="86"/>
    </location>
</feature>
<gene>
    <name evidence="5" type="ORF">DB88DRAFT_515742</name>
</gene>
<protein>
    <submittedName>
        <fullName evidence="5">WD-repeat protein</fullName>
    </submittedName>
</protein>
<feature type="domain" description="Anaphase-promoting complex subunit 4-like WD40" evidence="4">
    <location>
        <begin position="451"/>
        <end position="525"/>
    </location>
</feature>
<dbReference type="Pfam" id="PF12894">
    <property type="entry name" value="ANAPC4_WD40"/>
    <property type="match status" value="1"/>
</dbReference>
<evidence type="ECO:0000259" key="4">
    <source>
        <dbReference type="Pfam" id="PF12894"/>
    </source>
</evidence>
<evidence type="ECO:0000256" key="2">
    <source>
        <dbReference type="ARBA" id="ARBA00022737"/>
    </source>
</evidence>
<feature type="repeat" description="WD" evidence="3">
    <location>
        <begin position="229"/>
        <end position="270"/>
    </location>
</feature>
<feature type="repeat" description="WD" evidence="3">
    <location>
        <begin position="185"/>
        <end position="217"/>
    </location>
</feature>
<dbReference type="GO" id="GO:0030042">
    <property type="term" value="P:actin filament depolymerization"/>
    <property type="evidence" value="ECO:0007669"/>
    <property type="project" value="TreeGrafter"/>
</dbReference>
<dbReference type="PROSITE" id="PS00678">
    <property type="entry name" value="WD_REPEATS_1"/>
    <property type="match status" value="1"/>
</dbReference>